<feature type="region of interest" description="Disordered" evidence="1">
    <location>
        <begin position="210"/>
        <end position="308"/>
    </location>
</feature>
<organism evidence="2 3">
    <name type="scientific">Stachybotrys chlorohalonatus (strain IBT 40285)</name>
    <dbReference type="NCBI Taxonomy" id="1283841"/>
    <lineage>
        <taxon>Eukaryota</taxon>
        <taxon>Fungi</taxon>
        <taxon>Dikarya</taxon>
        <taxon>Ascomycota</taxon>
        <taxon>Pezizomycotina</taxon>
        <taxon>Sordariomycetes</taxon>
        <taxon>Hypocreomycetidae</taxon>
        <taxon>Hypocreales</taxon>
        <taxon>Stachybotryaceae</taxon>
        <taxon>Stachybotrys</taxon>
    </lineage>
</organism>
<dbReference type="HOGENOM" id="CLU_912681_0_0_1"/>
<sequence>MALYRYLPLFSLIGRHLPNQGLQQNRQIRRRILPKRKIPLPQPPHLPTVLGLGIHVDHARAPRPRLVDVGGRGVHRRRRADHEHQVHAVVHPGVDARQHRPVKALAEPHHARPLQPRPARRAVRQLRRGDALQRARRVEQRVRLVRGHVGRCGRERRAEGVFVVAALRPVAAVVGALDVEQRPVQQPQRQPATNNNTSCPEQAHTVHVLRQTQKPLPLHPRQRRQRSVRRVRPRPERHVPPVPVEQPHEARVARKGARRREALGVVVAPEPPRAPEGRQPGRRRQPRAAQGHDPPAGPEHLVEGLDVV</sequence>
<keyword evidence="3" id="KW-1185">Reference proteome</keyword>
<protein>
    <submittedName>
        <fullName evidence="2">Uncharacterized protein</fullName>
    </submittedName>
</protein>
<proteinExistence type="predicted"/>
<feature type="non-terminal residue" evidence="2">
    <location>
        <position position="308"/>
    </location>
</feature>
<accession>A0A084Q8N4</accession>
<evidence type="ECO:0000256" key="1">
    <source>
        <dbReference type="SAM" id="MobiDB-lite"/>
    </source>
</evidence>
<feature type="compositionally biased region" description="Basic residues" evidence="1">
    <location>
        <begin position="220"/>
        <end position="232"/>
    </location>
</feature>
<dbReference type="EMBL" id="KL660936">
    <property type="protein sequence ID" value="KFA60319.1"/>
    <property type="molecule type" value="Genomic_DNA"/>
</dbReference>
<gene>
    <name evidence="2" type="ORF">S40285_08226</name>
</gene>
<name>A0A084Q8N4_STAC4</name>
<evidence type="ECO:0000313" key="2">
    <source>
        <dbReference type="EMBL" id="KFA60319.1"/>
    </source>
</evidence>
<dbReference type="OrthoDB" id="10541891at2759"/>
<dbReference type="AlphaFoldDB" id="A0A084Q8N4"/>
<evidence type="ECO:0000313" key="3">
    <source>
        <dbReference type="Proteomes" id="UP000028524"/>
    </source>
</evidence>
<reference evidence="2 3" key="1">
    <citation type="journal article" date="2014" name="BMC Genomics">
        <title>Comparative genome sequencing reveals chemotype-specific gene clusters in the toxigenic black mold Stachybotrys.</title>
        <authorList>
            <person name="Semeiks J."/>
            <person name="Borek D."/>
            <person name="Otwinowski Z."/>
            <person name="Grishin N.V."/>
        </authorList>
    </citation>
    <scope>NUCLEOTIDE SEQUENCE [LARGE SCALE GENOMIC DNA]</scope>
    <source>
        <strain evidence="2 3">IBT 40285</strain>
    </source>
</reference>
<dbReference type="InParanoid" id="A0A084Q8N4"/>
<dbReference type="Proteomes" id="UP000028524">
    <property type="component" value="Unassembled WGS sequence"/>
</dbReference>